<dbReference type="RefSeq" id="WP_258902687.1">
    <property type="nucleotide sequence ID" value="NZ_CP103141.1"/>
</dbReference>
<gene>
    <name evidence="2" type="ORF">NXY30_20000</name>
</gene>
<feature type="compositionally biased region" description="Basic residues" evidence="1">
    <location>
        <begin position="47"/>
        <end position="60"/>
    </location>
</feature>
<feature type="region of interest" description="Disordered" evidence="1">
    <location>
        <begin position="27"/>
        <end position="60"/>
    </location>
</feature>
<reference evidence="2" key="1">
    <citation type="submission" date="2022-08" db="EMBL/GenBank/DDBJ databases">
        <title>Genome Sequencing of Bacteroides fragilis Group Isolates with Nanopore Technology.</title>
        <authorList>
            <person name="Tisza M.J."/>
            <person name="Smith D."/>
            <person name="Dekker J.P."/>
        </authorList>
    </citation>
    <scope>NUCLEOTIDE SEQUENCE</scope>
    <source>
        <strain evidence="2">BFG-527</strain>
    </source>
</reference>
<proteinExistence type="predicted"/>
<organism evidence="2 3">
    <name type="scientific">Bacteroides faecis</name>
    <dbReference type="NCBI Taxonomy" id="674529"/>
    <lineage>
        <taxon>Bacteria</taxon>
        <taxon>Pseudomonadati</taxon>
        <taxon>Bacteroidota</taxon>
        <taxon>Bacteroidia</taxon>
        <taxon>Bacteroidales</taxon>
        <taxon>Bacteroidaceae</taxon>
        <taxon>Bacteroides</taxon>
    </lineage>
</organism>
<evidence type="ECO:0000313" key="3">
    <source>
        <dbReference type="Proteomes" id="UP001060104"/>
    </source>
</evidence>
<evidence type="ECO:0000313" key="2">
    <source>
        <dbReference type="EMBL" id="UVQ73294.1"/>
    </source>
</evidence>
<dbReference type="EMBL" id="CP103141">
    <property type="protein sequence ID" value="UVQ73294.1"/>
    <property type="molecule type" value="Genomic_DNA"/>
</dbReference>
<accession>A0ABY5T610</accession>
<keyword evidence="3" id="KW-1185">Reference proteome</keyword>
<sequence>MNSYRYENRPCEVFFIDPKILDKEKSTPWRIAPPSWKNSSTKEGRSAKRIKKDRKRNKKR</sequence>
<name>A0ABY5T610_9BACE</name>
<evidence type="ECO:0000256" key="1">
    <source>
        <dbReference type="SAM" id="MobiDB-lite"/>
    </source>
</evidence>
<protein>
    <submittedName>
        <fullName evidence="2">Uncharacterized protein</fullName>
    </submittedName>
</protein>
<dbReference type="Proteomes" id="UP001060104">
    <property type="component" value="Chromosome"/>
</dbReference>